<feature type="region of interest" description="Disordered" evidence="2">
    <location>
        <begin position="173"/>
        <end position="192"/>
    </location>
</feature>
<accession>A0A9P8I8Z0</accession>
<dbReference type="EMBL" id="JAGHQL010000140">
    <property type="protein sequence ID" value="KAH0537549.1"/>
    <property type="molecule type" value="Genomic_DNA"/>
</dbReference>
<dbReference type="GO" id="GO:0004674">
    <property type="term" value="F:protein serine/threonine kinase activity"/>
    <property type="evidence" value="ECO:0007669"/>
    <property type="project" value="TreeGrafter"/>
</dbReference>
<feature type="repeat" description="ANK" evidence="1">
    <location>
        <begin position="1545"/>
        <end position="1577"/>
    </location>
</feature>
<dbReference type="PROSITE" id="PS50297">
    <property type="entry name" value="ANK_REP_REGION"/>
    <property type="match status" value="1"/>
</dbReference>
<feature type="repeat" description="ANK" evidence="1">
    <location>
        <begin position="1615"/>
        <end position="1647"/>
    </location>
</feature>
<dbReference type="PANTHER" id="PTHR24359">
    <property type="entry name" value="SERINE/THREONINE-PROTEIN KINASE SBK1"/>
    <property type="match status" value="1"/>
</dbReference>
<dbReference type="InterPro" id="IPR011009">
    <property type="entry name" value="Kinase-like_dom_sf"/>
</dbReference>
<dbReference type="SUPFAM" id="SSF56112">
    <property type="entry name" value="Protein kinase-like (PK-like)"/>
    <property type="match status" value="1"/>
</dbReference>
<dbReference type="PROSITE" id="PS50011">
    <property type="entry name" value="PROTEIN_KINASE_DOM"/>
    <property type="match status" value="1"/>
</dbReference>
<evidence type="ECO:0000256" key="1">
    <source>
        <dbReference type="PROSITE-ProRule" id="PRU00023"/>
    </source>
</evidence>
<dbReference type="SMART" id="SM00220">
    <property type="entry name" value="S_TKc"/>
    <property type="match status" value="1"/>
</dbReference>
<dbReference type="InterPro" id="IPR000719">
    <property type="entry name" value="Prot_kinase_dom"/>
</dbReference>
<dbReference type="Proteomes" id="UP000698800">
    <property type="component" value="Unassembled WGS sequence"/>
</dbReference>
<feature type="compositionally biased region" description="Polar residues" evidence="2">
    <location>
        <begin position="527"/>
        <end position="545"/>
    </location>
</feature>
<evidence type="ECO:0000256" key="2">
    <source>
        <dbReference type="SAM" id="MobiDB-lite"/>
    </source>
</evidence>
<sequence>MAQSSWGGNSANPAHLRDIFLNFETTLGSDFDSSDQNVFGHAIHDLGPASPASEYTDGALPALSQSHGFLDVQRPSAQTAPPFFTRSSRNSGFREYHTDGQVRGGSSNGLSDFTSRPPGEPTTVDPGRIMVRPPDFIGRTTLKMLPKIERPIPQTHITTTQGPAPVMLPELWGPDSESDSPASSFKYQKDESPICAKPRKRARCRRKHHDHQKVEAAGAVEALARPAVGDNAMIVIKTWLMQFPATFPSKGHINALAVLTSLTSRTVEELFGQMLRDQRLGLHGTTGSSSNTESSRAASSSQTTSSSWTTSSSQTTGSSQTTNSSQGASNLWATGPSHSSEVSSRKPKVTTQIPMPALHANPLILREAALFIECHPRTCQPTHNLALLARDNDNIYQCTLKCGYSSNRKDDWRRHEEQNYPQEGWICDLEAVVLVGGILTCAYCETQDPEPDHVMKAAELLALALLRGGHEIDAPGPAQVRTLFMILNAIFKGKIRAYQLSTYLIPDFSELSRGLQYRTSKDFKASRQPQTDWRSTVGTSPQAVTGETPDGRKGMGFTRRMESFLANWRSGSLTKILKQAQPNIAGIEKEDFGLQPPPAAWNVTSPLRSGSIQTDSHSNLRQVGSLQTLSSHSPSSSVLTCTTNRTLVNTIVEHLEERLWRARVHTRNFQYFIPCNDFDRLITFKTIEEELARMRPDIPPFERLDIANDIFSTARKLFAILITIRKGLAILDFVKDHISDSDLPLSLSKEVGWQFPTSEGLQTPLDRLLQAVTSWDSHDIDAFSRTQWWFLAPVFDQQARHYKLADEVVLPFIEDREGDPDQVKSGGYSKVWGIRIHRAHQTIYRSTDQKGKEPLIALKRLISHDPIDFRKEADMLNALSKKQHPHLVKLLATYQHRGTYHLMFPFADGNLRTYWHGRGKPELSQRTVMWSLSQMLGIATALDKIHNFTKASADGEPLYGRHGDIKPDNILWFKDAGGAKTEDILTNQDGILQIADFGLGKFHRLDSRSNTGNVAGTPTYEAPERPLNKPISRAYDIWSLGCVYLELITWLLAGVERVSDFAYARLTLANGVMCDKFFTIQGGPSGDVGALVQDKVLDHIENLHSHERCSGCIHDLLDLISYNLLVIEVKDRIISGRLVAMLERILERGKTDASYLLAAASRGATANSGDRTAIKGPAFSTTCSGIGPDPETKCIDWLSRNHREDKDGNPDRVPRAVERFQGELESFSLYRGKMTNLLWASGVSGYRKSVSPMAFLKELSNFDPAQNGTGGWGLPSISLKCGKCIVPSRELETEVNRYTNLHCSLRCATEQCAAHSRGSTTSDTAALLMSSERSRVSTARAGWQSLKDGDTDTNFNLSTQRFHDLVRKHFVVGSLGPAPEPVCLFMPSKGIETYFMDCVRLKKILLRIGIGKGPPGSTERHALRDGRRPFNKYPTHISMEGSEEGTFSPIFQSSKANVRRGTDRISPITHKEVSSEMVSMAGHRQIPQRLLESGADANAQCLLGATAGASGSSSVALRAAAEGGHVEVVERLLATKANVNAIGYDGRTTLPAAARGGHAEAVERLLAATADVNSAPARPGGCTALQAAARGRHVGVAERLLAAEASVNAAPARIDGRTAPRAAAEGRHLEVVEWLLATKADVNAAPVRSGGRTALQAAAGNGYIEVLELLAAKADANAALAQSGGWTAPQAAVEGGYVEVVKKLLADVFRSARKVRWPYRITGGDGK</sequence>
<dbReference type="Pfam" id="PF13637">
    <property type="entry name" value="Ank_4"/>
    <property type="match status" value="1"/>
</dbReference>
<gene>
    <name evidence="4" type="ORF">FGG08_005648</name>
</gene>
<dbReference type="Pfam" id="PF00023">
    <property type="entry name" value="Ank"/>
    <property type="match status" value="1"/>
</dbReference>
<dbReference type="PROSITE" id="PS50088">
    <property type="entry name" value="ANK_REPEAT"/>
    <property type="match status" value="3"/>
</dbReference>
<evidence type="ECO:0000313" key="4">
    <source>
        <dbReference type="EMBL" id="KAH0537549.1"/>
    </source>
</evidence>
<dbReference type="Pfam" id="PF00069">
    <property type="entry name" value="Pkinase"/>
    <property type="match status" value="1"/>
</dbReference>
<feature type="repeat" description="ANK" evidence="1">
    <location>
        <begin position="1512"/>
        <end position="1544"/>
    </location>
</feature>
<dbReference type="GO" id="GO:0005524">
    <property type="term" value="F:ATP binding"/>
    <property type="evidence" value="ECO:0007669"/>
    <property type="project" value="InterPro"/>
</dbReference>
<organism evidence="4 5">
    <name type="scientific">Glutinoglossum americanum</name>
    <dbReference type="NCBI Taxonomy" id="1670608"/>
    <lineage>
        <taxon>Eukaryota</taxon>
        <taxon>Fungi</taxon>
        <taxon>Dikarya</taxon>
        <taxon>Ascomycota</taxon>
        <taxon>Pezizomycotina</taxon>
        <taxon>Geoglossomycetes</taxon>
        <taxon>Geoglossales</taxon>
        <taxon>Geoglossaceae</taxon>
        <taxon>Glutinoglossum</taxon>
    </lineage>
</organism>
<evidence type="ECO:0000259" key="3">
    <source>
        <dbReference type="PROSITE" id="PS50011"/>
    </source>
</evidence>
<name>A0A9P8I8Z0_9PEZI</name>
<dbReference type="InterPro" id="IPR002110">
    <property type="entry name" value="Ankyrin_rpt"/>
</dbReference>
<dbReference type="SUPFAM" id="SSF48403">
    <property type="entry name" value="Ankyrin repeat"/>
    <property type="match status" value="1"/>
</dbReference>
<feature type="domain" description="Protein kinase" evidence="3">
    <location>
        <begin position="817"/>
        <end position="1146"/>
    </location>
</feature>
<dbReference type="Gene3D" id="1.25.40.20">
    <property type="entry name" value="Ankyrin repeat-containing domain"/>
    <property type="match status" value="2"/>
</dbReference>
<protein>
    <recommendedName>
        <fullName evidence="3">Protein kinase domain-containing protein</fullName>
    </recommendedName>
</protein>
<dbReference type="OrthoDB" id="1046782at2759"/>
<proteinExistence type="predicted"/>
<reference evidence="4" key="1">
    <citation type="submission" date="2021-03" db="EMBL/GenBank/DDBJ databases">
        <title>Comparative genomics and phylogenomic investigation of the class Geoglossomycetes provide insights into ecological specialization and systematics.</title>
        <authorList>
            <person name="Melie T."/>
            <person name="Pirro S."/>
            <person name="Miller A.N."/>
            <person name="Quandt A."/>
        </authorList>
    </citation>
    <scope>NUCLEOTIDE SEQUENCE</scope>
    <source>
        <strain evidence="4">GBOQ0MN5Z8</strain>
    </source>
</reference>
<comment type="caution">
    <text evidence="4">The sequence shown here is derived from an EMBL/GenBank/DDBJ whole genome shotgun (WGS) entry which is preliminary data.</text>
</comment>
<dbReference type="Pfam" id="PF12796">
    <property type="entry name" value="Ank_2"/>
    <property type="match status" value="1"/>
</dbReference>
<dbReference type="Gene3D" id="1.10.510.10">
    <property type="entry name" value="Transferase(Phosphotransferase) domain 1"/>
    <property type="match status" value="1"/>
</dbReference>
<dbReference type="PANTHER" id="PTHR24359:SF1">
    <property type="entry name" value="INHIBITOR OF NUCLEAR FACTOR KAPPA-B KINASE EPSILON SUBUNIT HOMOLOG 1-RELATED"/>
    <property type="match status" value="1"/>
</dbReference>
<dbReference type="SMART" id="SM00248">
    <property type="entry name" value="ANK"/>
    <property type="match status" value="6"/>
</dbReference>
<feature type="compositionally biased region" description="Low complexity" evidence="2">
    <location>
        <begin position="285"/>
        <end position="330"/>
    </location>
</feature>
<feature type="region of interest" description="Disordered" evidence="2">
    <location>
        <begin position="99"/>
        <end position="134"/>
    </location>
</feature>
<feature type="region of interest" description="Disordered" evidence="2">
    <location>
        <begin position="281"/>
        <end position="354"/>
    </location>
</feature>
<feature type="region of interest" description="Disordered" evidence="2">
    <location>
        <begin position="526"/>
        <end position="556"/>
    </location>
</feature>
<dbReference type="InterPro" id="IPR036770">
    <property type="entry name" value="Ankyrin_rpt-contain_sf"/>
</dbReference>
<evidence type="ECO:0000313" key="5">
    <source>
        <dbReference type="Proteomes" id="UP000698800"/>
    </source>
</evidence>
<keyword evidence="5" id="KW-1185">Reference proteome</keyword>
<keyword evidence="1" id="KW-0040">ANK repeat</keyword>